<evidence type="ECO:0000256" key="4">
    <source>
        <dbReference type="ARBA" id="ARBA00023136"/>
    </source>
</evidence>
<evidence type="ECO:0000256" key="3">
    <source>
        <dbReference type="ARBA" id="ARBA00022989"/>
    </source>
</evidence>
<evidence type="ECO:0000313" key="6">
    <source>
        <dbReference type="EMBL" id="MET1490112.1"/>
    </source>
</evidence>
<feature type="transmembrane region" description="Helical" evidence="5">
    <location>
        <begin position="84"/>
        <end position="103"/>
    </location>
</feature>
<name>A0ABV2CRL7_9RHOO</name>
<dbReference type="InterPro" id="IPR052951">
    <property type="entry name" value="Tellurite_res_ion_channel"/>
</dbReference>
<feature type="transmembrane region" description="Helical" evidence="5">
    <location>
        <begin position="284"/>
        <end position="305"/>
    </location>
</feature>
<feature type="transmembrane region" description="Helical" evidence="5">
    <location>
        <begin position="227"/>
        <end position="247"/>
    </location>
</feature>
<keyword evidence="4 5" id="KW-0472">Membrane</keyword>
<feature type="transmembrane region" description="Helical" evidence="5">
    <location>
        <begin position="142"/>
        <end position="162"/>
    </location>
</feature>
<organism evidence="6 7">
    <name type="scientific">Uliginosibacterium paludis</name>
    <dbReference type="NCBI Taxonomy" id="1615952"/>
    <lineage>
        <taxon>Bacteria</taxon>
        <taxon>Pseudomonadati</taxon>
        <taxon>Pseudomonadota</taxon>
        <taxon>Betaproteobacteria</taxon>
        <taxon>Rhodocyclales</taxon>
        <taxon>Zoogloeaceae</taxon>
        <taxon>Uliginosibacterium</taxon>
    </lineage>
</organism>
<dbReference type="Gene3D" id="1.50.10.150">
    <property type="entry name" value="Voltage-dependent anion channel"/>
    <property type="match status" value="1"/>
</dbReference>
<comment type="caution">
    <text evidence="6">The sequence shown here is derived from an EMBL/GenBank/DDBJ whole genome shotgun (WGS) entry which is preliminary data.</text>
</comment>
<keyword evidence="2 5" id="KW-0812">Transmembrane</keyword>
<dbReference type="InterPro" id="IPR038665">
    <property type="entry name" value="Voltage-dep_anion_channel_sf"/>
</dbReference>
<evidence type="ECO:0000256" key="2">
    <source>
        <dbReference type="ARBA" id="ARBA00022692"/>
    </source>
</evidence>
<dbReference type="Pfam" id="PF03595">
    <property type="entry name" value="SLAC1"/>
    <property type="match status" value="1"/>
</dbReference>
<dbReference type="NCBIfam" id="NF008032">
    <property type="entry name" value="PRK10764.1"/>
    <property type="match status" value="1"/>
</dbReference>
<feature type="transmembrane region" description="Helical" evidence="5">
    <location>
        <begin position="41"/>
        <end position="63"/>
    </location>
</feature>
<evidence type="ECO:0000256" key="5">
    <source>
        <dbReference type="SAM" id="Phobius"/>
    </source>
</evidence>
<dbReference type="Proteomes" id="UP001548590">
    <property type="component" value="Unassembled WGS sequence"/>
</dbReference>
<dbReference type="EMBL" id="JBEWLZ010000004">
    <property type="protein sequence ID" value="MET1490112.1"/>
    <property type="molecule type" value="Genomic_DNA"/>
</dbReference>
<feature type="transmembrane region" description="Helical" evidence="5">
    <location>
        <begin position="168"/>
        <end position="189"/>
    </location>
</feature>
<dbReference type="InterPro" id="IPR004695">
    <property type="entry name" value="SLAC1/Mae1/Ssu1/TehA"/>
</dbReference>
<accession>A0ABV2CRL7</accession>
<evidence type="ECO:0000256" key="1">
    <source>
        <dbReference type="ARBA" id="ARBA00004141"/>
    </source>
</evidence>
<evidence type="ECO:0000313" key="7">
    <source>
        <dbReference type="Proteomes" id="UP001548590"/>
    </source>
</evidence>
<feature type="transmembrane region" description="Helical" evidence="5">
    <location>
        <begin position="259"/>
        <end position="278"/>
    </location>
</feature>
<keyword evidence="3 5" id="KW-1133">Transmembrane helix</keyword>
<dbReference type="PANTHER" id="PTHR37955:SF1">
    <property type="entry name" value="DEP DOMAIN-CONTAINING PROTEIN"/>
    <property type="match status" value="1"/>
</dbReference>
<proteinExistence type="predicted"/>
<comment type="subcellular location">
    <subcellularLocation>
        <location evidence="1">Membrane</location>
        <topology evidence="1">Multi-pass membrane protein</topology>
    </subcellularLocation>
</comment>
<dbReference type="RefSeq" id="WP_345923602.1">
    <property type="nucleotide sequence ID" value="NZ_JBDIVF010000001.1"/>
</dbReference>
<keyword evidence="7" id="KW-1185">Reference proteome</keyword>
<protein>
    <submittedName>
        <fullName evidence="6">Dicarboxylate transporter/tellurite-resistance protein TehA</fullName>
    </submittedName>
</protein>
<sequence>MTQSRFRPERIPAAFFGMVLGIFGIGNAWRHAASLWQIPSLAGDLIVGLAIGVWLLLSLAFGYKWLRHTGLARGELDDPHAGSFVSLFPATTILVAIGLLPWLPEVGRVLLVGGVLLQLGIAAWGNAGLWRGRHVSTATTPGFYLPTVASNFISAIGLASYGHRELGMLFLGAGLFSWLMLEPLILHRLRNEAELPAPQRPVIGIQLAPAFVACLAWLAVNGGQIDVFAHLLFGYGVLQLLFLARLLPWVMQQPFSPGYWAYSFGITAMATTGLHLAIATTDDLVRLLALGLFWLANLLIALLLLRTLHLLASGRLLPRG</sequence>
<feature type="transmembrane region" description="Helical" evidence="5">
    <location>
        <begin position="12"/>
        <end position="29"/>
    </location>
</feature>
<dbReference type="PANTHER" id="PTHR37955">
    <property type="entry name" value="TELLURITE RESISTANCE PROTEIN TEHA"/>
    <property type="match status" value="1"/>
</dbReference>
<feature type="transmembrane region" description="Helical" evidence="5">
    <location>
        <begin position="201"/>
        <end position="221"/>
    </location>
</feature>
<gene>
    <name evidence="6" type="primary">tehA</name>
    <name evidence="6" type="ORF">ABVT11_09760</name>
</gene>
<feature type="transmembrane region" description="Helical" evidence="5">
    <location>
        <begin position="109"/>
        <end position="130"/>
    </location>
</feature>
<reference evidence="6 7" key="1">
    <citation type="submission" date="2024-07" db="EMBL/GenBank/DDBJ databases">
        <title>Uliginosibacterium paludis KCTC:42655.</title>
        <authorList>
            <person name="Kim M.K."/>
        </authorList>
    </citation>
    <scope>NUCLEOTIDE SEQUENCE [LARGE SCALE GENOMIC DNA]</scope>
    <source>
        <strain evidence="6 7">KCTC 42655</strain>
    </source>
</reference>